<name>A0ABV9FB20_9BACL</name>
<feature type="transmembrane region" description="Helical" evidence="1">
    <location>
        <begin position="138"/>
        <end position="159"/>
    </location>
</feature>
<feature type="transmembrane region" description="Helical" evidence="1">
    <location>
        <begin position="109"/>
        <end position="132"/>
    </location>
</feature>
<keyword evidence="1" id="KW-0472">Membrane</keyword>
<keyword evidence="1" id="KW-0812">Transmembrane</keyword>
<evidence type="ECO:0000313" key="2">
    <source>
        <dbReference type="EMBL" id="MFC4599156.1"/>
    </source>
</evidence>
<proteinExistence type="predicted"/>
<dbReference type="NCBIfam" id="TIGR02831">
    <property type="entry name" value="spo_II_M"/>
    <property type="match status" value="1"/>
</dbReference>
<gene>
    <name evidence="2" type="primary">spoIIM</name>
    <name evidence="2" type="ORF">ACFO3S_12970</name>
</gene>
<reference evidence="3" key="1">
    <citation type="journal article" date="2019" name="Int. J. Syst. Evol. Microbiol.">
        <title>The Global Catalogue of Microorganisms (GCM) 10K type strain sequencing project: providing services to taxonomists for standard genome sequencing and annotation.</title>
        <authorList>
            <consortium name="The Broad Institute Genomics Platform"/>
            <consortium name="The Broad Institute Genome Sequencing Center for Infectious Disease"/>
            <person name="Wu L."/>
            <person name="Ma J."/>
        </authorList>
    </citation>
    <scope>NUCLEOTIDE SEQUENCE [LARGE SCALE GENOMIC DNA]</scope>
    <source>
        <strain evidence="3">CCUG 49571</strain>
    </source>
</reference>
<dbReference type="RefSeq" id="WP_378096410.1">
    <property type="nucleotide sequence ID" value="NZ_JBHSEP010000008.1"/>
</dbReference>
<accession>A0ABV9FB20</accession>
<feature type="transmembrane region" description="Helical" evidence="1">
    <location>
        <begin position="14"/>
        <end position="35"/>
    </location>
</feature>
<protein>
    <submittedName>
        <fullName evidence="2">Stage II sporulation protein M</fullName>
    </submittedName>
</protein>
<comment type="caution">
    <text evidence="2">The sequence shown here is derived from an EMBL/GenBank/DDBJ whole genome shotgun (WGS) entry which is preliminary data.</text>
</comment>
<keyword evidence="1" id="KW-1133">Transmembrane helix</keyword>
<feature type="transmembrane region" description="Helical" evidence="1">
    <location>
        <begin position="82"/>
        <end position="102"/>
    </location>
</feature>
<dbReference type="Pfam" id="PF01944">
    <property type="entry name" value="SpoIIM"/>
    <property type="match status" value="1"/>
</dbReference>
<organism evidence="2 3">
    <name type="scientific">Cohnella hongkongensis</name>
    <dbReference type="NCBI Taxonomy" id="178337"/>
    <lineage>
        <taxon>Bacteria</taxon>
        <taxon>Bacillati</taxon>
        <taxon>Bacillota</taxon>
        <taxon>Bacilli</taxon>
        <taxon>Bacillales</taxon>
        <taxon>Paenibacillaceae</taxon>
        <taxon>Cohnella</taxon>
    </lineage>
</organism>
<dbReference type="InterPro" id="IPR014196">
    <property type="entry name" value="SpoIIM"/>
</dbReference>
<keyword evidence="3" id="KW-1185">Reference proteome</keyword>
<feature type="transmembrane region" description="Helical" evidence="1">
    <location>
        <begin position="171"/>
        <end position="194"/>
    </location>
</feature>
<dbReference type="InterPro" id="IPR002798">
    <property type="entry name" value="SpoIIM-like"/>
</dbReference>
<dbReference type="PIRSF" id="PIRSF038973">
    <property type="entry name" value="SpoIIM"/>
    <property type="match status" value="1"/>
</dbReference>
<dbReference type="EMBL" id="JBHSEP010000008">
    <property type="protein sequence ID" value="MFC4599156.1"/>
    <property type="molecule type" value="Genomic_DNA"/>
</dbReference>
<evidence type="ECO:0000313" key="3">
    <source>
        <dbReference type="Proteomes" id="UP001596028"/>
    </source>
</evidence>
<dbReference type="Proteomes" id="UP001596028">
    <property type="component" value="Unassembled WGS sequence"/>
</dbReference>
<evidence type="ECO:0000256" key="1">
    <source>
        <dbReference type="SAM" id="Phobius"/>
    </source>
</evidence>
<sequence>MNFRLWNLSARDNLNLYVFLGVLVLVGAIFGAMVVHSFTLDQQQELADAIGVYLTQAGSQGEGSAVSPALAFRESFFFYGKWLLLIWFLGLSVIGLPFVFVLDFLKGVLIGFAAAVLAQQFAWKGVLFFLLATGPRNALVVPALMIASLSAAKFAYFVVRERLFRRKGQLLPPFLAHTAVAAAMLLVLCVASLYEAFLSPNLLDRIAPSVSAQEVSTLSSKF</sequence>